<evidence type="ECO:0000256" key="11">
    <source>
        <dbReference type="ARBA" id="ARBA00048366"/>
    </source>
</evidence>
<dbReference type="EC" id="2.7.7.87" evidence="3"/>
<dbReference type="Proteomes" id="UP001257277">
    <property type="component" value="Unassembled WGS sequence"/>
</dbReference>
<evidence type="ECO:0000256" key="10">
    <source>
        <dbReference type="ARBA" id="ARBA00029774"/>
    </source>
</evidence>
<proteinExistence type="inferred from homology"/>
<dbReference type="PROSITE" id="PS51163">
    <property type="entry name" value="YRDC"/>
    <property type="match status" value="1"/>
</dbReference>
<dbReference type="EMBL" id="JAVTTO010000004">
    <property type="protein sequence ID" value="MDT7833085.1"/>
    <property type="molecule type" value="Genomic_DNA"/>
</dbReference>
<keyword evidence="4" id="KW-0963">Cytoplasm</keyword>
<evidence type="ECO:0000256" key="2">
    <source>
        <dbReference type="ARBA" id="ARBA00007663"/>
    </source>
</evidence>
<evidence type="ECO:0000256" key="3">
    <source>
        <dbReference type="ARBA" id="ARBA00012584"/>
    </source>
</evidence>
<evidence type="ECO:0000256" key="7">
    <source>
        <dbReference type="ARBA" id="ARBA00022695"/>
    </source>
</evidence>
<dbReference type="RefSeq" id="WP_349242336.1">
    <property type="nucleotide sequence ID" value="NZ_JAVTTO010000004.1"/>
</dbReference>
<dbReference type="InterPro" id="IPR006070">
    <property type="entry name" value="Sua5-like_dom"/>
</dbReference>
<evidence type="ECO:0000256" key="1">
    <source>
        <dbReference type="ARBA" id="ARBA00004496"/>
    </source>
</evidence>
<evidence type="ECO:0000256" key="6">
    <source>
        <dbReference type="ARBA" id="ARBA00022694"/>
    </source>
</evidence>
<protein>
    <recommendedName>
        <fullName evidence="10">L-threonylcarbamoyladenylate synthase</fullName>
        <ecNumber evidence="3">2.7.7.87</ecNumber>
    </recommendedName>
    <alternativeName>
        <fullName evidence="10">L-threonylcarbamoyladenylate synthase</fullName>
    </alternativeName>
</protein>
<keyword evidence="6" id="KW-0819">tRNA processing</keyword>
<dbReference type="Pfam" id="PF01300">
    <property type="entry name" value="Sua5_yciO_yrdC"/>
    <property type="match status" value="1"/>
</dbReference>
<gene>
    <name evidence="13" type="ORF">RQM59_11875</name>
</gene>
<sequence length="187" mass="20490">MFFDTEIKNAIAQLSNGGVILYPTDTVWGLGCDATNPDAVQKIYALKNREESKSLVILVSSLDMLKSYIREIPEKAIELIKNGQKPTTIIYQNPSGLAGNTVAIDNSIAIRIPKHIFCTKLIEEFGKPIVSTSANLSSYGTPTSFSEIDASILEGADYIVNLEREKITDKSSTIVRIHGDDVEVIRA</sequence>
<dbReference type="InterPro" id="IPR017945">
    <property type="entry name" value="DHBP_synth_RibB-like_a/b_dom"/>
</dbReference>
<dbReference type="PANTHER" id="PTHR17490:SF16">
    <property type="entry name" value="THREONYLCARBAMOYL-AMP SYNTHASE"/>
    <property type="match status" value="1"/>
</dbReference>
<keyword evidence="8" id="KW-0547">Nucleotide-binding</keyword>
<dbReference type="GO" id="GO:0061710">
    <property type="term" value="F:L-threonylcarbamoyladenylate synthase"/>
    <property type="evidence" value="ECO:0007669"/>
    <property type="project" value="UniProtKB-EC"/>
</dbReference>
<comment type="caution">
    <text evidence="13">The sequence shown here is derived from an EMBL/GenBank/DDBJ whole genome shotgun (WGS) entry which is preliminary data.</text>
</comment>
<dbReference type="NCBIfam" id="TIGR00057">
    <property type="entry name" value="L-threonylcarbamoyladenylate synthase"/>
    <property type="match status" value="1"/>
</dbReference>
<evidence type="ECO:0000256" key="9">
    <source>
        <dbReference type="ARBA" id="ARBA00022840"/>
    </source>
</evidence>
<feature type="domain" description="YrdC-like" evidence="12">
    <location>
        <begin position="4"/>
        <end position="187"/>
    </location>
</feature>
<dbReference type="InterPro" id="IPR050156">
    <property type="entry name" value="TC-AMP_synthase_SUA5"/>
</dbReference>
<keyword evidence="9" id="KW-0067">ATP-binding</keyword>
<dbReference type="Gene3D" id="3.90.870.10">
    <property type="entry name" value="DHBP synthase"/>
    <property type="match status" value="1"/>
</dbReference>
<evidence type="ECO:0000256" key="8">
    <source>
        <dbReference type="ARBA" id="ARBA00022741"/>
    </source>
</evidence>
<comment type="similarity">
    <text evidence="2">Belongs to the SUA5 family.</text>
</comment>
<evidence type="ECO:0000256" key="4">
    <source>
        <dbReference type="ARBA" id="ARBA00022490"/>
    </source>
</evidence>
<reference evidence="13 14" key="1">
    <citation type="submission" date="2023-09" db="EMBL/GenBank/DDBJ databases">
        <title>Novel taxa isolated from Blanes Bay.</title>
        <authorList>
            <person name="Rey-Velasco X."/>
            <person name="Lucena T."/>
        </authorList>
    </citation>
    <scope>NUCLEOTIDE SEQUENCE [LARGE SCALE GENOMIC DNA]</scope>
    <source>
        <strain evidence="13 14">S356</strain>
    </source>
</reference>
<organism evidence="13 14">
    <name type="scientific">Asprobacillus argus</name>
    <dbReference type="NCBI Taxonomy" id="3076534"/>
    <lineage>
        <taxon>Bacteria</taxon>
        <taxon>Pseudomonadati</taxon>
        <taxon>Bacteroidota</taxon>
        <taxon>Flavobacteriia</taxon>
        <taxon>Flavobacteriales</taxon>
        <taxon>Flavobacteriaceae</taxon>
        <taxon>Asprobacillus</taxon>
    </lineage>
</organism>
<evidence type="ECO:0000313" key="14">
    <source>
        <dbReference type="Proteomes" id="UP001257277"/>
    </source>
</evidence>
<keyword evidence="5 13" id="KW-0808">Transferase</keyword>
<accession>A0ABU3LHG5</accession>
<evidence type="ECO:0000256" key="5">
    <source>
        <dbReference type="ARBA" id="ARBA00022679"/>
    </source>
</evidence>
<comment type="subcellular location">
    <subcellularLocation>
        <location evidence="1">Cytoplasm</location>
    </subcellularLocation>
</comment>
<keyword evidence="7 13" id="KW-0548">Nucleotidyltransferase</keyword>
<evidence type="ECO:0000259" key="12">
    <source>
        <dbReference type="PROSITE" id="PS51163"/>
    </source>
</evidence>
<comment type="catalytic activity">
    <reaction evidence="11">
        <text>L-threonine + hydrogencarbonate + ATP = L-threonylcarbamoyladenylate + diphosphate + H2O</text>
        <dbReference type="Rhea" id="RHEA:36407"/>
        <dbReference type="ChEBI" id="CHEBI:15377"/>
        <dbReference type="ChEBI" id="CHEBI:17544"/>
        <dbReference type="ChEBI" id="CHEBI:30616"/>
        <dbReference type="ChEBI" id="CHEBI:33019"/>
        <dbReference type="ChEBI" id="CHEBI:57926"/>
        <dbReference type="ChEBI" id="CHEBI:73682"/>
        <dbReference type="EC" id="2.7.7.87"/>
    </reaction>
</comment>
<dbReference type="SUPFAM" id="SSF55821">
    <property type="entry name" value="YrdC/RibB"/>
    <property type="match status" value="1"/>
</dbReference>
<evidence type="ECO:0000313" key="13">
    <source>
        <dbReference type="EMBL" id="MDT7833085.1"/>
    </source>
</evidence>
<dbReference type="PANTHER" id="PTHR17490">
    <property type="entry name" value="SUA5"/>
    <property type="match status" value="1"/>
</dbReference>
<name>A0ABU3LHG5_9FLAO</name>
<keyword evidence="14" id="KW-1185">Reference proteome</keyword>